<keyword evidence="8" id="KW-0813">Transport</keyword>
<feature type="transmembrane region" description="Helical" evidence="7">
    <location>
        <begin position="440"/>
        <end position="458"/>
    </location>
</feature>
<comment type="subcellular location">
    <subcellularLocation>
        <location evidence="1">Cell membrane</location>
        <topology evidence="1">Multi-pass membrane protein</topology>
    </subcellularLocation>
</comment>
<evidence type="ECO:0000256" key="1">
    <source>
        <dbReference type="ARBA" id="ARBA00004651"/>
    </source>
</evidence>
<organism evidence="8 9">
    <name type="scientific">Phyllobacterium sophorae</name>
    <dbReference type="NCBI Taxonomy" id="1520277"/>
    <lineage>
        <taxon>Bacteria</taxon>
        <taxon>Pseudomonadati</taxon>
        <taxon>Pseudomonadota</taxon>
        <taxon>Alphaproteobacteria</taxon>
        <taxon>Hyphomicrobiales</taxon>
        <taxon>Phyllobacteriaceae</taxon>
        <taxon>Phyllobacterium</taxon>
    </lineage>
</organism>
<keyword evidence="9" id="KW-1185">Reference proteome</keyword>
<dbReference type="OrthoDB" id="7356923at2"/>
<keyword evidence="8" id="KW-0762">Sugar transport</keyword>
<feature type="transmembrane region" description="Helical" evidence="7">
    <location>
        <begin position="284"/>
        <end position="303"/>
    </location>
</feature>
<proteinExistence type="inferred from homology"/>
<feature type="transmembrane region" description="Helical" evidence="7">
    <location>
        <begin position="220"/>
        <end position="242"/>
    </location>
</feature>
<dbReference type="EMBL" id="PGGM01000020">
    <property type="protein sequence ID" value="PSH57325.1"/>
    <property type="molecule type" value="Genomic_DNA"/>
</dbReference>
<keyword evidence="4 7" id="KW-0812">Transmembrane</keyword>
<evidence type="ECO:0000256" key="5">
    <source>
        <dbReference type="ARBA" id="ARBA00022989"/>
    </source>
</evidence>
<evidence type="ECO:0000313" key="9">
    <source>
        <dbReference type="Proteomes" id="UP000241764"/>
    </source>
</evidence>
<keyword evidence="5 7" id="KW-1133">Transmembrane helix</keyword>
<gene>
    <name evidence="8" type="ORF">CU103_28610</name>
</gene>
<feature type="transmembrane region" description="Helical" evidence="7">
    <location>
        <begin position="357"/>
        <end position="377"/>
    </location>
</feature>
<evidence type="ECO:0000256" key="3">
    <source>
        <dbReference type="ARBA" id="ARBA00022475"/>
    </source>
</evidence>
<evidence type="ECO:0000256" key="2">
    <source>
        <dbReference type="ARBA" id="ARBA00007430"/>
    </source>
</evidence>
<comment type="similarity">
    <text evidence="2">Belongs to the polysaccharide synthase family.</text>
</comment>
<name>A0A2P7ASX6_9HYPH</name>
<reference evidence="9" key="1">
    <citation type="submission" date="2017-11" db="EMBL/GenBank/DDBJ databases">
        <authorList>
            <person name="Kuznetsova I."/>
            <person name="Sazanova A."/>
            <person name="Chirak E."/>
            <person name="Safronova V."/>
            <person name="Willems A."/>
        </authorList>
    </citation>
    <scope>NUCLEOTIDE SEQUENCE [LARGE SCALE GENOMIC DNA]</scope>
    <source>
        <strain evidence="9">CCBAU 03422</strain>
    </source>
</reference>
<accession>A0A2P7ASX6</accession>
<feature type="transmembrane region" description="Helical" evidence="7">
    <location>
        <begin position="143"/>
        <end position="162"/>
    </location>
</feature>
<evidence type="ECO:0000256" key="4">
    <source>
        <dbReference type="ARBA" id="ARBA00022692"/>
    </source>
</evidence>
<sequence length="493" mass="54216">MKHVRRAVLMATIGQYISIIVSLVLIAVMSRLMTPAEIGLSVIGLSVTTMVFSLREFVTSDFLIQLETVERQDVCTARTVMLCFTSFLGLVLLLASPTLARFYDNETLKLFLSLTIAAAVIESLAAPNLSLIRRDMEFGTVTLIDTVRILVNALATVGFAVFDRGVMSFAIGALVSSIAATGLALMSRRLWWSFIPSFKSIQALTQFGRYRGATSVVDRFYDALPMVMLGSLMSSAAVGQYNRGVTISNLPDRLVLSSVFSVAFPALAAGVRDKVDIKKSYLRALSFITVVYWPALLMVSIIADPIVHVVLGNGWNDVIPIARLLTLSSIFFFPVVLTYPLLIALNANRSAFAFNMLSRVASAVILFIAAFFGVFAIVASQFISLPLQMVLCFIFVRRYVKFAWWDLCKAILPSAYVSLATIAGPLTVAVCLGFRFDFTLAQTALVCFLAIVGWLIGLKGTQHPFLEEISSVFMESAGDIRAWRPYFLRSVQR</sequence>
<comment type="caution">
    <text evidence="8">The sequence shown here is derived from an EMBL/GenBank/DDBJ whole genome shotgun (WGS) entry which is preliminary data.</text>
</comment>
<protein>
    <submittedName>
        <fullName evidence="8">Sugar transporter</fullName>
    </submittedName>
</protein>
<feature type="transmembrane region" description="Helical" evidence="7">
    <location>
        <begin position="168"/>
        <end position="186"/>
    </location>
</feature>
<evidence type="ECO:0000256" key="6">
    <source>
        <dbReference type="ARBA" id="ARBA00023136"/>
    </source>
</evidence>
<dbReference type="Proteomes" id="UP000241764">
    <property type="component" value="Unassembled WGS sequence"/>
</dbReference>
<dbReference type="AlphaFoldDB" id="A0A2P7ASX6"/>
<evidence type="ECO:0000313" key="8">
    <source>
        <dbReference type="EMBL" id="PSH57325.1"/>
    </source>
</evidence>
<feature type="transmembrane region" description="Helical" evidence="7">
    <location>
        <begin position="254"/>
        <end position="272"/>
    </location>
</feature>
<dbReference type="Pfam" id="PF13440">
    <property type="entry name" value="Polysacc_synt_3"/>
    <property type="match status" value="1"/>
</dbReference>
<keyword evidence="3" id="KW-1003">Cell membrane</keyword>
<feature type="transmembrane region" description="Helical" evidence="7">
    <location>
        <begin position="7"/>
        <end position="32"/>
    </location>
</feature>
<dbReference type="InterPro" id="IPR050833">
    <property type="entry name" value="Poly_Biosynth_Transport"/>
</dbReference>
<dbReference type="PANTHER" id="PTHR30250:SF10">
    <property type="entry name" value="LIPOPOLYSACCHARIDE BIOSYNTHESIS PROTEIN WZXC"/>
    <property type="match status" value="1"/>
</dbReference>
<keyword evidence="6 7" id="KW-0472">Membrane</keyword>
<evidence type="ECO:0000256" key="7">
    <source>
        <dbReference type="SAM" id="Phobius"/>
    </source>
</evidence>
<feature type="transmembrane region" description="Helical" evidence="7">
    <location>
        <begin position="412"/>
        <end position="434"/>
    </location>
</feature>
<dbReference type="GO" id="GO:0005886">
    <property type="term" value="C:plasma membrane"/>
    <property type="evidence" value="ECO:0007669"/>
    <property type="project" value="UniProtKB-SubCell"/>
</dbReference>
<feature type="transmembrane region" description="Helical" evidence="7">
    <location>
        <begin position="38"/>
        <end position="58"/>
    </location>
</feature>
<dbReference type="PANTHER" id="PTHR30250">
    <property type="entry name" value="PST FAMILY PREDICTED COLANIC ACID TRANSPORTER"/>
    <property type="match status" value="1"/>
</dbReference>
<feature type="transmembrane region" description="Helical" evidence="7">
    <location>
        <begin position="323"/>
        <end position="345"/>
    </location>
</feature>
<feature type="transmembrane region" description="Helical" evidence="7">
    <location>
        <begin position="79"/>
        <end position="99"/>
    </location>
</feature>
<feature type="transmembrane region" description="Helical" evidence="7">
    <location>
        <begin position="111"/>
        <end position="131"/>
    </location>
</feature>
<dbReference type="RefSeq" id="WP_106667433.1">
    <property type="nucleotide sequence ID" value="NZ_PGGM01000020.1"/>
</dbReference>